<organism evidence="2 3">
    <name type="scientific">Marinobacter salsuginis</name>
    <dbReference type="NCBI Taxonomy" id="418719"/>
    <lineage>
        <taxon>Bacteria</taxon>
        <taxon>Pseudomonadati</taxon>
        <taxon>Pseudomonadota</taxon>
        <taxon>Gammaproteobacteria</taxon>
        <taxon>Pseudomonadales</taxon>
        <taxon>Marinobacteraceae</taxon>
        <taxon>Marinobacter</taxon>
    </lineage>
</organism>
<dbReference type="EMBL" id="BGZI01000035">
    <property type="protein sequence ID" value="GBO90179.1"/>
    <property type="molecule type" value="Genomic_DNA"/>
</dbReference>
<feature type="chain" id="PRO_5024462694" description="Lipoprotein" evidence="1">
    <location>
        <begin position="28"/>
        <end position="450"/>
    </location>
</feature>
<dbReference type="Proteomes" id="UP000387223">
    <property type="component" value="Unassembled WGS sequence"/>
</dbReference>
<dbReference type="RefSeq" id="WP_153637463.1">
    <property type="nucleotide sequence ID" value="NZ_BGZI01000035.1"/>
</dbReference>
<sequence>MMKKTRLTAALCLGSLALAGCSSTPTATGTTGLADHDQAPIYGYLTQAGQGYEFTRFTLDRDDIRSDLPWVRLNDFDPMWNTNAPESCGESATMRPSWCEQDNPALFMEAEVDGSALGGTAAVATLTMGLSLLGGLPMEPTFQEGDFQDAVDDAKGKIPNFDATMRQIQQKLNVSESQAFKDYQAQPMPKVKLNAIDQMPRLNNGESLLDALSDVYVSSFPEVTVKAKPATAALGNLGEFQSLEQLHERLPSPGEATFTYSAECDFTNSILRMDFNCPSDIPAHLDEVTVDFFVMGAIVTESTFPVVEKNIGVGLTLKHDPTKLNPWVIHNHSDLPASLRSMTVKLGYREATIDLRSQGVIMPGQEAEFEIDQESYDKILRSLRYSEMNNDKRVPWTVIVRFIPQGFNEQQLAVFDGSNTTKELVEQAVAVRKMKRANASKTLNARLSSK</sequence>
<feature type="signal peptide" evidence="1">
    <location>
        <begin position="1"/>
        <end position="27"/>
    </location>
</feature>
<evidence type="ECO:0000313" key="3">
    <source>
        <dbReference type="Proteomes" id="UP000387223"/>
    </source>
</evidence>
<proteinExistence type="predicted"/>
<gene>
    <name evidence="2" type="ORF">MSSD14B_38470</name>
</gene>
<evidence type="ECO:0008006" key="4">
    <source>
        <dbReference type="Google" id="ProtNLM"/>
    </source>
</evidence>
<dbReference type="PROSITE" id="PS51257">
    <property type="entry name" value="PROKAR_LIPOPROTEIN"/>
    <property type="match status" value="1"/>
</dbReference>
<reference evidence="2 3" key="1">
    <citation type="journal article" date="2019" name="J. Gen. Appl. Microbiol.">
        <title>Aerobic degradation of cis-dichloroethene by the marine bacterium Marinobacter salsuginis strain 5N-3.</title>
        <authorList>
            <person name="Inoue Y."/>
            <person name="Fukunaga Y."/>
            <person name="Katsumata H."/>
            <person name="Ohji S."/>
            <person name="Hosoyama A."/>
            <person name="Mori K."/>
            <person name="Ando K."/>
        </authorList>
    </citation>
    <scope>NUCLEOTIDE SEQUENCE [LARGE SCALE GENOMIC DNA]</scope>
    <source>
        <strain evidence="2 3">NBRC 109114</strain>
    </source>
</reference>
<comment type="caution">
    <text evidence="2">The sequence shown here is derived from an EMBL/GenBank/DDBJ whole genome shotgun (WGS) entry which is preliminary data.</text>
</comment>
<dbReference type="AlphaFoldDB" id="A0A5M3Q4X5"/>
<evidence type="ECO:0000313" key="2">
    <source>
        <dbReference type="EMBL" id="GBO90179.1"/>
    </source>
</evidence>
<accession>A0A5M3Q4X5</accession>
<keyword evidence="1" id="KW-0732">Signal</keyword>
<protein>
    <recommendedName>
        <fullName evidence="4">Lipoprotein</fullName>
    </recommendedName>
</protein>
<name>A0A5M3Q4X5_9GAMM</name>
<evidence type="ECO:0000256" key="1">
    <source>
        <dbReference type="SAM" id="SignalP"/>
    </source>
</evidence>